<keyword evidence="1" id="KW-1133">Transmembrane helix</keyword>
<dbReference type="RefSeq" id="WP_192730238.1">
    <property type="nucleotide sequence ID" value="NZ_BAAAVL010000018.1"/>
</dbReference>
<feature type="transmembrane region" description="Helical" evidence="1">
    <location>
        <begin position="144"/>
        <end position="164"/>
    </location>
</feature>
<feature type="transmembrane region" description="Helical" evidence="1">
    <location>
        <begin position="176"/>
        <end position="197"/>
    </location>
</feature>
<reference evidence="2 3" key="1">
    <citation type="submission" date="2020-10" db="EMBL/GenBank/DDBJ databases">
        <title>Sequencing the genomes of 1000 actinobacteria strains.</title>
        <authorList>
            <person name="Klenk H.-P."/>
        </authorList>
    </citation>
    <scope>NUCLEOTIDE SEQUENCE [LARGE SCALE GENOMIC DNA]</scope>
    <source>
        <strain evidence="2 3">DSM 7307</strain>
    </source>
</reference>
<dbReference type="EMBL" id="JADBEC010000001">
    <property type="protein sequence ID" value="MBE1506548.1"/>
    <property type="molecule type" value="Genomic_DNA"/>
</dbReference>
<keyword evidence="1" id="KW-0472">Membrane</keyword>
<keyword evidence="3" id="KW-1185">Reference proteome</keyword>
<comment type="caution">
    <text evidence="2">The sequence shown here is derived from an EMBL/GenBank/DDBJ whole genome shotgun (WGS) entry which is preliminary data.</text>
</comment>
<feature type="transmembrane region" description="Helical" evidence="1">
    <location>
        <begin position="73"/>
        <end position="92"/>
    </location>
</feature>
<evidence type="ECO:0000313" key="3">
    <source>
        <dbReference type="Proteomes" id="UP000620262"/>
    </source>
</evidence>
<name>A0ABR9ITM0_RHIVS</name>
<feature type="transmembrane region" description="Helical" evidence="1">
    <location>
        <begin position="33"/>
        <end position="53"/>
    </location>
</feature>
<sequence>MPGAFAAAVFAAWLGAKYWSEMLPEGRRQAWRVFVYALIGAWPTYLACVLLVWFRDPEQSNATAAAFVTDRLYGLAIVAVMAGIAAYRFRLIHDQPDEAGRAAHMSAGMKNSIWLLVVFSFICFLCANVAAGGRMPVHGGGARLIGQFIGGAILIVSLALVGFFATRFTRRKRDAYAGLMGGAVVAVAMSGLAYLGMLNHLND</sequence>
<proteinExistence type="predicted"/>
<accession>A0ABR9ITM0</accession>
<protein>
    <submittedName>
        <fullName evidence="2">MFS family permease</fullName>
    </submittedName>
</protein>
<dbReference type="Proteomes" id="UP000620262">
    <property type="component" value="Unassembled WGS sequence"/>
</dbReference>
<keyword evidence="1" id="KW-0812">Transmembrane</keyword>
<organism evidence="2 3">
    <name type="scientific">Rhizobium viscosum</name>
    <name type="common">Arthrobacter viscosus</name>
    <dbReference type="NCBI Taxonomy" id="1673"/>
    <lineage>
        <taxon>Bacteria</taxon>
        <taxon>Pseudomonadati</taxon>
        <taxon>Pseudomonadota</taxon>
        <taxon>Alphaproteobacteria</taxon>
        <taxon>Hyphomicrobiales</taxon>
        <taxon>Rhizobiaceae</taxon>
        <taxon>Rhizobium/Agrobacterium group</taxon>
        <taxon>Rhizobium</taxon>
    </lineage>
</organism>
<gene>
    <name evidence="2" type="ORF">H4W29_003729</name>
</gene>
<evidence type="ECO:0000313" key="2">
    <source>
        <dbReference type="EMBL" id="MBE1506548.1"/>
    </source>
</evidence>
<feature type="transmembrane region" description="Helical" evidence="1">
    <location>
        <begin position="113"/>
        <end position="132"/>
    </location>
</feature>
<evidence type="ECO:0000256" key="1">
    <source>
        <dbReference type="SAM" id="Phobius"/>
    </source>
</evidence>